<evidence type="ECO:0000313" key="6">
    <source>
        <dbReference type="Proteomes" id="UP000595512"/>
    </source>
</evidence>
<dbReference type="SUPFAM" id="SSF52833">
    <property type="entry name" value="Thioredoxin-like"/>
    <property type="match status" value="1"/>
</dbReference>
<evidence type="ECO:0000313" key="3">
    <source>
        <dbReference type="EMBL" id="KYC97254.1"/>
    </source>
</evidence>
<reference evidence="3 5" key="1">
    <citation type="submission" date="2016-01" db="EMBL/GenBank/DDBJ databases">
        <title>Genome Sequences of Twelve Sporeforming Bacillus Species Isolated from Foods.</title>
        <authorList>
            <person name="Berendsen E.M."/>
            <person name="Wells-Bennik M.H."/>
            <person name="Krawcyk A.O."/>
            <person name="De Jong A."/>
            <person name="Holsappel S."/>
            <person name="Eijlander R.T."/>
            <person name="Kuipers O.P."/>
        </authorList>
    </citation>
    <scope>NUCLEOTIDE SEQUENCE [LARGE SCALE GENOMIC DNA]</scope>
    <source>
        <strain evidence="3 5">B4102</strain>
    </source>
</reference>
<dbReference type="OrthoDB" id="9813770at2"/>
<evidence type="ECO:0000256" key="1">
    <source>
        <dbReference type="ARBA" id="ARBA00022490"/>
    </source>
</evidence>
<comment type="subunit">
    <text evidence="2">Interacts with Spx.</text>
</comment>
<gene>
    <name evidence="2" type="primary">spxH</name>
    <name evidence="3" type="ORF">B4102_0909</name>
    <name evidence="4" type="ORF">JGZ69_13715</name>
</gene>
<dbReference type="InterPro" id="IPR046404">
    <property type="entry name" value="Adapter_SpxH"/>
</dbReference>
<dbReference type="InterPro" id="IPR036249">
    <property type="entry name" value="Thioredoxin-like_sf"/>
</dbReference>
<dbReference type="CDD" id="cd03025">
    <property type="entry name" value="DsbA_FrnE_like"/>
    <property type="match status" value="1"/>
</dbReference>
<comment type="function">
    <text evidence="2">Adapter protein required for efficient degradation of Spx by ClpXP under non-stress conditions. Interaction with Spx stabilizes Spx and exposes the C-terminus of Spx for recognition and proteolysis by ClpXP.</text>
</comment>
<protein>
    <recommendedName>
        <fullName evidence="2">ClpXP adapter protein SpxH</fullName>
    </recommendedName>
</protein>
<dbReference type="PANTHER" id="PTHR13887">
    <property type="entry name" value="GLUTATHIONE S-TRANSFERASE KAPPA"/>
    <property type="match status" value="1"/>
</dbReference>
<sequence>MFVDPLCSECWALEPIIKKLQLEYGQFFSLKHVLSSSLTRLNVNSKKMDALAQLWEKTASKTGMPCDGSLWFENSITAPYITSIAIKAAELQGRRAGIRFLRKIQEVLFLEKQNVTNIDVLVKCANSINLDTEEFLNDIHSESAAKAFQCDLKILSEMEVDEFPSLVFFNENIEDEGLKITGFYEYSVYVQILQEMLGAKTKPNPLPPLEIFLKIYKVAPSKEIAIVYDMTIADVEKKLKKWVLQQKVKAIHGKHGTYWKYIEKEE</sequence>
<reference evidence="4 6" key="2">
    <citation type="submission" date="2020-12" db="EMBL/GenBank/DDBJ databases">
        <title>Taxonomic evaluation of the Bacillus sporothermodurans group of bacteria based on whole genome sequences.</title>
        <authorList>
            <person name="Fiedler G."/>
            <person name="Herbstmann A.-D."/>
            <person name="Doll E."/>
            <person name="Wenning M."/>
            <person name="Brinks E."/>
            <person name="Kabisch J."/>
            <person name="Breitenwieser F."/>
            <person name="Lappann M."/>
            <person name="Boehnlein C."/>
            <person name="Franz C."/>
        </authorList>
    </citation>
    <scope>NUCLEOTIDE SEQUENCE [LARGE SCALE GENOMIC DNA]</scope>
    <source>
        <strain evidence="4 6">DSM 10599</strain>
    </source>
</reference>
<dbReference type="EMBL" id="CP066701">
    <property type="protein sequence ID" value="QQX27500.1"/>
    <property type="molecule type" value="Genomic_DNA"/>
</dbReference>
<dbReference type="Gene3D" id="3.40.30.10">
    <property type="entry name" value="Glutaredoxin"/>
    <property type="match status" value="1"/>
</dbReference>
<evidence type="ECO:0000313" key="5">
    <source>
        <dbReference type="Proteomes" id="UP000075666"/>
    </source>
</evidence>
<evidence type="ECO:0000313" key="4">
    <source>
        <dbReference type="EMBL" id="QQX27500.1"/>
    </source>
</evidence>
<accession>A0A150KNF1</accession>
<dbReference type="GO" id="GO:0005737">
    <property type="term" value="C:cytoplasm"/>
    <property type="evidence" value="ECO:0007669"/>
    <property type="project" value="UniProtKB-SubCell"/>
</dbReference>
<dbReference type="AlphaFoldDB" id="A0A150KNF1"/>
<dbReference type="Proteomes" id="UP000595512">
    <property type="component" value="Chromosome"/>
</dbReference>
<dbReference type="Pfam" id="PF13743">
    <property type="entry name" value="Thioredoxin_5"/>
    <property type="match status" value="1"/>
</dbReference>
<name>A0A150KNF1_9BACI</name>
<dbReference type="PATRIC" id="fig|46224.3.peg.4318"/>
<proteinExistence type="inferred from homology"/>
<dbReference type="KEGG" id="hspo:JGZ69_13715"/>
<dbReference type="Proteomes" id="UP000075666">
    <property type="component" value="Unassembled WGS sequence"/>
</dbReference>
<dbReference type="STRING" id="46224.B4102_0909"/>
<evidence type="ECO:0000256" key="2">
    <source>
        <dbReference type="HAMAP-Rule" id="MF_02245"/>
    </source>
</evidence>
<comment type="subcellular location">
    <subcellularLocation>
        <location evidence="2">Cytoplasm</location>
    </subcellularLocation>
</comment>
<dbReference type="PANTHER" id="PTHR13887:SF47">
    <property type="entry name" value="CLPXP ADAPTER PROTEIN SPXH"/>
    <property type="match status" value="1"/>
</dbReference>
<dbReference type="Gene3D" id="1.10.472.60">
    <property type="entry name" value="putative protein disulfide isomerase domain"/>
    <property type="match status" value="1"/>
</dbReference>
<dbReference type="EMBL" id="LQYN01000086">
    <property type="protein sequence ID" value="KYC97254.1"/>
    <property type="molecule type" value="Genomic_DNA"/>
</dbReference>
<dbReference type="HAMAP" id="MF_02245">
    <property type="entry name" value="Adapter_SpxH"/>
    <property type="match status" value="1"/>
</dbReference>
<keyword evidence="5" id="KW-1185">Reference proteome</keyword>
<organism evidence="3 5">
    <name type="scientific">Heyndrickxia sporothermodurans</name>
    <dbReference type="NCBI Taxonomy" id="46224"/>
    <lineage>
        <taxon>Bacteria</taxon>
        <taxon>Bacillati</taxon>
        <taxon>Bacillota</taxon>
        <taxon>Bacilli</taxon>
        <taxon>Bacillales</taxon>
        <taxon>Bacillaceae</taxon>
        <taxon>Heyndrickxia</taxon>
    </lineage>
</organism>
<comment type="similarity">
    <text evidence="2">Belongs to the SpxH family.</text>
</comment>
<keyword evidence="1 2" id="KW-0963">Cytoplasm</keyword>